<organism evidence="2 3">
    <name type="scientific">Candidatus Enterocloster faecavium</name>
    <dbReference type="NCBI Taxonomy" id="2838560"/>
    <lineage>
        <taxon>Bacteria</taxon>
        <taxon>Bacillati</taxon>
        <taxon>Bacillota</taxon>
        <taxon>Clostridia</taxon>
        <taxon>Lachnospirales</taxon>
        <taxon>Lachnospiraceae</taxon>
        <taxon>Enterocloster</taxon>
    </lineage>
</organism>
<sequence length="240" mass="28653">MDVQTIFKRYERKYLLTKEQKERLMERFQEKLAPDQYGKTTIRNIYFDTEHYRLVRRSIEKPAYKEKLRVRSYRQAGPESPVFVELKKKYRGVVYKRRISLPEEAAMDWLMGKNSCPEDTQISREIDYFLDFYSSLGPAGFLSYNREAFYAKEQPDFRVTFDERILFRQEDMSLKSRVYGTLLLPQNLMLMELKCPGAMPLWAARVLSEEHIYQTSFSKYGTAYQKVIFPGPAKEVRRYA</sequence>
<dbReference type="CDD" id="cd07750">
    <property type="entry name" value="PolyPPase_VTC_like"/>
    <property type="match status" value="1"/>
</dbReference>
<dbReference type="GO" id="GO:0006799">
    <property type="term" value="P:polyphosphate biosynthetic process"/>
    <property type="evidence" value="ECO:0007669"/>
    <property type="project" value="UniProtKB-ARBA"/>
</dbReference>
<gene>
    <name evidence="2" type="ORF">H9716_06870</name>
</gene>
<evidence type="ECO:0000259" key="1">
    <source>
        <dbReference type="Pfam" id="PF09359"/>
    </source>
</evidence>
<dbReference type="Pfam" id="PF09359">
    <property type="entry name" value="VTC"/>
    <property type="match status" value="1"/>
</dbReference>
<dbReference type="InterPro" id="IPR018966">
    <property type="entry name" value="VTC_domain"/>
</dbReference>
<comment type="caution">
    <text evidence="2">The sequence shown here is derived from an EMBL/GenBank/DDBJ whole genome shotgun (WGS) entry which is preliminary data.</text>
</comment>
<proteinExistence type="predicted"/>
<evidence type="ECO:0000313" key="2">
    <source>
        <dbReference type="EMBL" id="HJB07576.1"/>
    </source>
</evidence>
<feature type="domain" description="VTC" evidence="1">
    <location>
        <begin position="8"/>
        <end position="227"/>
    </location>
</feature>
<evidence type="ECO:0000313" key="3">
    <source>
        <dbReference type="Proteomes" id="UP000886804"/>
    </source>
</evidence>
<reference evidence="2" key="1">
    <citation type="journal article" date="2021" name="PeerJ">
        <title>Extensive microbial diversity within the chicken gut microbiome revealed by metagenomics and culture.</title>
        <authorList>
            <person name="Gilroy R."/>
            <person name="Ravi A."/>
            <person name="Getino M."/>
            <person name="Pursley I."/>
            <person name="Horton D.L."/>
            <person name="Alikhan N.F."/>
            <person name="Baker D."/>
            <person name="Gharbi K."/>
            <person name="Hall N."/>
            <person name="Watson M."/>
            <person name="Adriaenssens E.M."/>
            <person name="Foster-Nyarko E."/>
            <person name="Jarju S."/>
            <person name="Secka A."/>
            <person name="Antonio M."/>
            <person name="Oren A."/>
            <person name="Chaudhuri R.R."/>
            <person name="La Ragione R."/>
            <person name="Hildebrand F."/>
            <person name="Pallen M.J."/>
        </authorList>
    </citation>
    <scope>NUCLEOTIDE SEQUENCE</scope>
    <source>
        <strain evidence="2">CHK188-4685</strain>
    </source>
</reference>
<reference evidence="2" key="2">
    <citation type="submission" date="2021-04" db="EMBL/GenBank/DDBJ databases">
        <authorList>
            <person name="Gilroy R."/>
        </authorList>
    </citation>
    <scope>NUCLEOTIDE SEQUENCE</scope>
    <source>
        <strain evidence="2">CHK188-4685</strain>
    </source>
</reference>
<dbReference type="EMBL" id="DWYS01000084">
    <property type="protein sequence ID" value="HJB07576.1"/>
    <property type="molecule type" value="Genomic_DNA"/>
</dbReference>
<dbReference type="Proteomes" id="UP000886804">
    <property type="component" value="Unassembled WGS sequence"/>
</dbReference>
<protein>
    <submittedName>
        <fullName evidence="2">Polyphosphate polymerase domain-containing protein</fullName>
    </submittedName>
</protein>
<dbReference type="AlphaFoldDB" id="A0A9D2L801"/>
<accession>A0A9D2L801</accession>
<dbReference type="SUPFAM" id="SSF55154">
    <property type="entry name" value="CYTH-like phosphatases"/>
    <property type="match status" value="1"/>
</dbReference>
<dbReference type="Gene3D" id="3.20.100.30">
    <property type="entry name" value="VTC, catalytic tunnel domain"/>
    <property type="match status" value="1"/>
</dbReference>
<dbReference type="InterPro" id="IPR042267">
    <property type="entry name" value="VTC_sf"/>
</dbReference>
<name>A0A9D2L801_9FIRM</name>
<dbReference type="InterPro" id="IPR033469">
    <property type="entry name" value="CYTH-like_dom_sf"/>
</dbReference>